<dbReference type="EMBL" id="AHJG01000009">
    <property type="protein sequence ID" value="EPA06829.1"/>
    <property type="molecule type" value="Genomic_DNA"/>
</dbReference>
<name>S2EXA2_9ARCH</name>
<keyword evidence="2" id="KW-1185">Reference proteome</keyword>
<comment type="caution">
    <text evidence="1">The sequence shown here is derived from an EMBL/GenBank/DDBJ whole genome shotgun (WGS) entry which is preliminary data.</text>
</comment>
<sequence>MKINSNSKPMQEIKKATDSALKMANDFKQLFNSKIKVN</sequence>
<proteinExistence type="predicted"/>
<protein>
    <submittedName>
        <fullName evidence="1">Uncharacterized protein</fullName>
    </submittedName>
</protein>
<dbReference type="Proteomes" id="UP000014065">
    <property type="component" value="Unassembled WGS sequence"/>
</dbReference>
<accession>S2EXA2</accession>
<dbReference type="PATRIC" id="fig|859192.6.peg.25"/>
<evidence type="ECO:0000313" key="1">
    <source>
        <dbReference type="EMBL" id="EPA06829.1"/>
    </source>
</evidence>
<evidence type="ECO:0000313" key="2">
    <source>
        <dbReference type="Proteomes" id="UP000014065"/>
    </source>
</evidence>
<gene>
    <name evidence="1" type="ORF">BG20_I0975</name>
</gene>
<reference evidence="1 2" key="1">
    <citation type="journal article" date="2012" name="J. Bacteriol.">
        <title>Genome Sequence of "Candidatus Nitrosoarchaeum limnia" BG20, a Low-Salinity Ammonia-Oxidizing Archaeon from the San Francisco Bay Estuary.</title>
        <authorList>
            <person name="Mosier A.C."/>
            <person name="Allen E.E."/>
            <person name="Kim M."/>
            <person name="Ferriera S."/>
            <person name="Francis C.A."/>
        </authorList>
    </citation>
    <scope>NUCLEOTIDE SEQUENCE [LARGE SCALE GENOMIC DNA]</scope>
    <source>
        <strain evidence="1 2">BG20</strain>
    </source>
</reference>
<organism evidence="1 2">
    <name type="scientific">Candidatus Nitrosarchaeum limnium BG20</name>
    <dbReference type="NCBI Taxonomy" id="859192"/>
    <lineage>
        <taxon>Archaea</taxon>
        <taxon>Nitrososphaerota</taxon>
        <taxon>Nitrososphaeria</taxon>
        <taxon>Nitrosopumilales</taxon>
        <taxon>Nitrosopumilaceae</taxon>
        <taxon>Nitrosarchaeum</taxon>
    </lineage>
</organism>
<dbReference type="AlphaFoldDB" id="S2EXA2"/>